<keyword evidence="1" id="KW-0472">Membrane</keyword>
<keyword evidence="2" id="KW-0732">Signal</keyword>
<dbReference type="GO" id="GO:0016255">
    <property type="term" value="P:attachment of GPI anchor to protein"/>
    <property type="evidence" value="ECO:0007669"/>
    <property type="project" value="InterPro"/>
</dbReference>
<feature type="transmembrane region" description="Helical" evidence="1">
    <location>
        <begin position="561"/>
        <end position="584"/>
    </location>
</feature>
<keyword evidence="4" id="KW-1185">Reference proteome</keyword>
<dbReference type="Proteomes" id="UP000769528">
    <property type="component" value="Unassembled WGS sequence"/>
</dbReference>
<dbReference type="EMBL" id="JAEUBF010001168">
    <property type="protein sequence ID" value="KAH3672245.1"/>
    <property type="molecule type" value="Genomic_DNA"/>
</dbReference>
<evidence type="ECO:0008006" key="5">
    <source>
        <dbReference type="Google" id="ProtNLM"/>
    </source>
</evidence>
<organism evidence="3 4">
    <name type="scientific">Wickerhamomyces mucosus</name>
    <dbReference type="NCBI Taxonomy" id="1378264"/>
    <lineage>
        <taxon>Eukaryota</taxon>
        <taxon>Fungi</taxon>
        <taxon>Dikarya</taxon>
        <taxon>Ascomycota</taxon>
        <taxon>Saccharomycotina</taxon>
        <taxon>Saccharomycetes</taxon>
        <taxon>Phaffomycetales</taxon>
        <taxon>Wickerhamomycetaceae</taxon>
        <taxon>Wickerhamomyces</taxon>
    </lineage>
</organism>
<dbReference type="InterPro" id="IPR007245">
    <property type="entry name" value="PIG-T"/>
</dbReference>
<keyword evidence="1" id="KW-0812">Transmembrane</keyword>
<name>A0A9P8TBC0_9ASCO</name>
<dbReference type="AlphaFoldDB" id="A0A9P8TBC0"/>
<evidence type="ECO:0000313" key="4">
    <source>
        <dbReference type="Proteomes" id="UP000769528"/>
    </source>
</evidence>
<proteinExistence type="predicted"/>
<evidence type="ECO:0000256" key="2">
    <source>
        <dbReference type="SAM" id="SignalP"/>
    </source>
</evidence>
<keyword evidence="1" id="KW-1133">Transmembrane helix</keyword>
<dbReference type="PANTHER" id="PTHR12959:SF11">
    <property type="entry name" value="GPI TRANSAMIDASE COMPONENT PIG-T"/>
    <property type="match status" value="1"/>
</dbReference>
<dbReference type="PANTHER" id="PTHR12959">
    <property type="entry name" value="GPI TRANSAMIDASE COMPONENT PIG-T-RELATED"/>
    <property type="match status" value="1"/>
</dbReference>
<accession>A0A9P8TBC0</accession>
<feature type="signal peptide" evidence="2">
    <location>
        <begin position="1"/>
        <end position="20"/>
    </location>
</feature>
<evidence type="ECO:0000313" key="3">
    <source>
        <dbReference type="EMBL" id="KAH3672245.1"/>
    </source>
</evidence>
<dbReference type="OrthoDB" id="331263at2759"/>
<gene>
    <name evidence="3" type="ORF">WICMUC_004340</name>
</gene>
<evidence type="ECO:0000256" key="1">
    <source>
        <dbReference type="SAM" id="Phobius"/>
    </source>
</evidence>
<reference evidence="3" key="1">
    <citation type="journal article" date="2021" name="Open Biol.">
        <title>Shared evolutionary footprints suggest mitochondrial oxidative damage underlies multiple complex I losses in fungi.</title>
        <authorList>
            <person name="Schikora-Tamarit M.A."/>
            <person name="Marcet-Houben M."/>
            <person name="Nosek J."/>
            <person name="Gabaldon T."/>
        </authorList>
    </citation>
    <scope>NUCLEOTIDE SEQUENCE</scope>
    <source>
        <strain evidence="3">CBS6341</strain>
    </source>
</reference>
<dbReference type="Pfam" id="PF04113">
    <property type="entry name" value="Gpi16"/>
    <property type="match status" value="1"/>
</dbReference>
<dbReference type="GO" id="GO:0042765">
    <property type="term" value="C:GPI-anchor transamidase complex"/>
    <property type="evidence" value="ECO:0007669"/>
    <property type="project" value="InterPro"/>
</dbReference>
<feature type="chain" id="PRO_5040472235" description="GPI transamidase component" evidence="2">
    <location>
        <begin position="21"/>
        <end position="653"/>
    </location>
</feature>
<comment type="caution">
    <text evidence="3">The sequence shown here is derived from an EMBL/GenBank/DDBJ whole genome shotgun (WGS) entry which is preliminary data.</text>
</comment>
<protein>
    <recommendedName>
        <fullName evidence="5">GPI transamidase component</fullName>
    </recommendedName>
</protein>
<sequence>MIPKKLLLFLCSLPISNVLANEIKEDPVESIEVSEPIQSTKTVEFIEETKNPKYFQNDLIISNKTTYPYSEELKIRPLPKNHLLTSFDFQIASDPVDFSSSLDYINYKLFPRSITPLIEKTKTRELHLRFGQGWWDSDNWGELPNHGINSGGIGVEIWASIEAKTKEDAFASWISLTNSLSGLFCASMNFIDGSKTIYPVRSFNSSEEIPLFDPENNIYLIKAALPSEPVCTENLTPFIKFLPTRGKTGLSSLLDGHRVFESEWHMMSIDIKTECNIYDGLCQYKLDQKIDSVVDISRILRRKKNPIPKPVEGSELICDPTKPHDAFQCFPLDNPKQLQFTLSDIFGRPISGASLISEKDSKVCVDITESWSAYLSVDGQFYGTPSNCFELNENQSYDFFFKADNSEDVLGVSDTLVTASRSLNGYGQDKGGSRTVFRNPYDKPVRLIYLETLPWFMRAYMHTLSIAGGEIDDVVESIYYLPEIDRQRPTHIEFELLIPKNSTIALSYSFDKSLLLYAEYPPDANHGFSIEPGVIQVIEPEKYQFRTSPALLTLPTPDFSMPYNVIILTSTLIAYAFSSIYNLLTKRVIDYDDADFLNTEGSIKTKIRGRIHKIRGKINILKGLLPKREKKVPIDDKIISSIPEKEETKISGD</sequence>
<reference evidence="3" key="2">
    <citation type="submission" date="2021-01" db="EMBL/GenBank/DDBJ databases">
        <authorList>
            <person name="Schikora-Tamarit M.A."/>
        </authorList>
    </citation>
    <scope>NUCLEOTIDE SEQUENCE</scope>
    <source>
        <strain evidence="3">CBS6341</strain>
    </source>
</reference>